<dbReference type="Proteomes" id="UP000010796">
    <property type="component" value="Chromosome"/>
</dbReference>
<name>L0G564_ECHVK</name>
<organism evidence="1 2">
    <name type="scientific">Echinicola vietnamensis (strain DSM 17526 / LMG 23754 / KMM 6221)</name>
    <dbReference type="NCBI Taxonomy" id="926556"/>
    <lineage>
        <taxon>Bacteria</taxon>
        <taxon>Pseudomonadati</taxon>
        <taxon>Bacteroidota</taxon>
        <taxon>Cytophagia</taxon>
        <taxon>Cytophagales</taxon>
        <taxon>Cyclobacteriaceae</taxon>
        <taxon>Echinicola</taxon>
    </lineage>
</organism>
<dbReference type="STRING" id="926556.Echvi_3753"/>
<protein>
    <submittedName>
        <fullName evidence="1">Uncharacterized protein</fullName>
    </submittedName>
</protein>
<evidence type="ECO:0000313" key="2">
    <source>
        <dbReference type="Proteomes" id="UP000010796"/>
    </source>
</evidence>
<dbReference type="HOGENOM" id="CLU_2972149_0_0_10"/>
<dbReference type="KEGG" id="evi:Echvi_3753"/>
<gene>
    <name evidence="1" type="ordered locus">Echvi_3753</name>
</gene>
<proteinExistence type="predicted"/>
<dbReference type="AlphaFoldDB" id="L0G564"/>
<evidence type="ECO:0000313" key="1">
    <source>
        <dbReference type="EMBL" id="AGA79965.1"/>
    </source>
</evidence>
<reference evidence="2" key="1">
    <citation type="submission" date="2012-02" db="EMBL/GenBank/DDBJ databases">
        <title>The complete genome of Echinicola vietnamensis DSM 17526.</title>
        <authorList>
            <person name="Lucas S."/>
            <person name="Copeland A."/>
            <person name="Lapidus A."/>
            <person name="Glavina del Rio T."/>
            <person name="Dalin E."/>
            <person name="Tice H."/>
            <person name="Bruce D."/>
            <person name="Goodwin L."/>
            <person name="Pitluck S."/>
            <person name="Peters L."/>
            <person name="Ovchinnikova G."/>
            <person name="Teshima H."/>
            <person name="Kyrpides N."/>
            <person name="Mavromatis K."/>
            <person name="Ivanova N."/>
            <person name="Brettin T."/>
            <person name="Detter J.C."/>
            <person name="Han C."/>
            <person name="Larimer F."/>
            <person name="Land M."/>
            <person name="Hauser L."/>
            <person name="Markowitz V."/>
            <person name="Cheng J.-F."/>
            <person name="Hugenholtz P."/>
            <person name="Woyke T."/>
            <person name="Wu D."/>
            <person name="Brambilla E."/>
            <person name="Klenk H.-P."/>
            <person name="Eisen J.A."/>
        </authorList>
    </citation>
    <scope>NUCLEOTIDE SEQUENCE [LARGE SCALE GENOMIC DNA]</scope>
    <source>
        <strain evidence="2">DSM 17526 / LMG 23754 / KMM 6221</strain>
    </source>
</reference>
<dbReference type="EMBL" id="CP003346">
    <property type="protein sequence ID" value="AGA79965.1"/>
    <property type="molecule type" value="Genomic_DNA"/>
</dbReference>
<sequence>MIDTLITLKPRDPFWMLENYTSRLGLFAFPPPRVQPSCQWLFLRSYFSGNDSLLLSIT</sequence>
<keyword evidence="2" id="KW-1185">Reference proteome</keyword>
<accession>L0G564</accession>